<proteinExistence type="predicted"/>
<evidence type="ECO:0000313" key="1">
    <source>
        <dbReference type="EMBL" id="CUS06330.1"/>
    </source>
</evidence>
<dbReference type="Proteomes" id="UP000215027">
    <property type="component" value="Chromosome II"/>
</dbReference>
<dbReference type="AlphaFoldDB" id="A0A160TB18"/>
<name>A0A160TB18_9CHLR</name>
<protein>
    <submittedName>
        <fullName evidence="1">Uncharacterized protein</fullName>
    </submittedName>
</protein>
<sequence length="59" mass="6756">MDSGQWAVVGNRYRDRNRYRSSIGQYSVSSVWLKEFNAKMAGGKGLERTWRAWASATIV</sequence>
<accession>A0A160TB18</accession>
<keyword evidence="2" id="KW-1185">Reference proteome</keyword>
<organism evidence="1 2">
    <name type="scientific">Candidatus Promineifilum breve</name>
    <dbReference type="NCBI Taxonomy" id="1806508"/>
    <lineage>
        <taxon>Bacteria</taxon>
        <taxon>Bacillati</taxon>
        <taxon>Chloroflexota</taxon>
        <taxon>Ardenticatenia</taxon>
        <taxon>Candidatus Promineifilales</taxon>
        <taxon>Candidatus Promineifilaceae</taxon>
        <taxon>Candidatus Promineifilum</taxon>
    </lineage>
</organism>
<dbReference type="EMBL" id="LN890656">
    <property type="protein sequence ID" value="CUS06330.1"/>
    <property type="molecule type" value="Genomic_DNA"/>
</dbReference>
<evidence type="ECO:0000313" key="2">
    <source>
        <dbReference type="Proteomes" id="UP000215027"/>
    </source>
</evidence>
<reference evidence="1" key="1">
    <citation type="submission" date="2016-01" db="EMBL/GenBank/DDBJ databases">
        <authorList>
            <person name="Mcilroy J.S."/>
            <person name="Karst M S."/>
            <person name="Albertsen M."/>
        </authorList>
    </citation>
    <scope>NUCLEOTIDE SEQUENCE</scope>
    <source>
        <strain evidence="1">Cfx-K</strain>
    </source>
</reference>
<dbReference type="KEGG" id="pbf:CFX0092_B0796"/>
<gene>
    <name evidence="1" type="ORF">CFX0092_B0796</name>
</gene>